<dbReference type="EMBL" id="BSPC01000008">
    <property type="protein sequence ID" value="GLS18071.1"/>
    <property type="molecule type" value="Genomic_DNA"/>
</dbReference>
<evidence type="ECO:0000256" key="1">
    <source>
        <dbReference type="ARBA" id="ARBA00023125"/>
    </source>
</evidence>
<evidence type="ECO:0000313" key="5">
    <source>
        <dbReference type="EMBL" id="GLS18071.1"/>
    </source>
</evidence>
<evidence type="ECO:0000256" key="3">
    <source>
        <dbReference type="ARBA" id="ARBA00029558"/>
    </source>
</evidence>
<proteinExistence type="predicted"/>
<organism evidence="5 6">
    <name type="scientific">Labrys miyagiensis</name>
    <dbReference type="NCBI Taxonomy" id="346912"/>
    <lineage>
        <taxon>Bacteria</taxon>
        <taxon>Pseudomonadati</taxon>
        <taxon>Pseudomonadota</taxon>
        <taxon>Alphaproteobacteria</taxon>
        <taxon>Hyphomicrobiales</taxon>
        <taxon>Xanthobacteraceae</taxon>
        <taxon>Labrys</taxon>
    </lineage>
</organism>
<keyword evidence="2" id="KW-0233">DNA recombination</keyword>
<name>A0ABQ6CCF9_9HYPH</name>
<dbReference type="Gene3D" id="2.40.50.140">
    <property type="entry name" value="Nucleic acid-binding proteins"/>
    <property type="match status" value="1"/>
</dbReference>
<comment type="caution">
    <text evidence="5">The sequence shown here is derived from an EMBL/GenBank/DDBJ whole genome shotgun (WGS) entry which is preliminary data.</text>
</comment>
<protein>
    <recommendedName>
        <fullName evidence="3">Plasmid-derived single-stranded DNA-binding protein</fullName>
    </recommendedName>
</protein>
<evidence type="ECO:0000313" key="6">
    <source>
        <dbReference type="Proteomes" id="UP001156882"/>
    </source>
</evidence>
<dbReference type="SUPFAM" id="SSF50249">
    <property type="entry name" value="Nucleic acid-binding proteins"/>
    <property type="match status" value="1"/>
</dbReference>
<dbReference type="RefSeq" id="WP_348536432.1">
    <property type="nucleotide sequence ID" value="NZ_BSPC01000008.1"/>
</dbReference>
<keyword evidence="1 4" id="KW-0238">DNA-binding</keyword>
<dbReference type="PIRSF" id="PIRSF002070">
    <property type="entry name" value="SSB"/>
    <property type="match status" value="1"/>
</dbReference>
<gene>
    <name evidence="5" type="ORF">GCM10007874_10870</name>
</gene>
<dbReference type="InterPro" id="IPR000424">
    <property type="entry name" value="Primosome_PriB/ssb"/>
</dbReference>
<evidence type="ECO:0000256" key="2">
    <source>
        <dbReference type="ARBA" id="ARBA00023172"/>
    </source>
</evidence>
<sequence>MVRVNLSANVDVKIAEGKYEAETLWNTVTAFGATADWVEAQRSVGDLVHAKGTMGQAKYTNGNGETVYYTDFKARSFKFLALARDKIDDEGPVGG</sequence>
<reference evidence="6" key="1">
    <citation type="journal article" date="2019" name="Int. J. Syst. Evol. Microbiol.">
        <title>The Global Catalogue of Microorganisms (GCM) 10K type strain sequencing project: providing services to taxonomists for standard genome sequencing and annotation.</title>
        <authorList>
            <consortium name="The Broad Institute Genomics Platform"/>
            <consortium name="The Broad Institute Genome Sequencing Center for Infectious Disease"/>
            <person name="Wu L."/>
            <person name="Ma J."/>
        </authorList>
    </citation>
    <scope>NUCLEOTIDE SEQUENCE [LARGE SCALE GENOMIC DNA]</scope>
    <source>
        <strain evidence="6">NBRC 101365</strain>
    </source>
</reference>
<keyword evidence="6" id="KW-1185">Reference proteome</keyword>
<evidence type="ECO:0000256" key="4">
    <source>
        <dbReference type="PROSITE-ProRule" id="PRU00252"/>
    </source>
</evidence>
<dbReference type="Proteomes" id="UP001156882">
    <property type="component" value="Unassembled WGS sequence"/>
</dbReference>
<dbReference type="InterPro" id="IPR011344">
    <property type="entry name" value="ssDNA-bd"/>
</dbReference>
<dbReference type="PROSITE" id="PS50935">
    <property type="entry name" value="SSB"/>
    <property type="match status" value="1"/>
</dbReference>
<dbReference type="InterPro" id="IPR012340">
    <property type="entry name" value="NA-bd_OB-fold"/>
</dbReference>
<dbReference type="Pfam" id="PF00436">
    <property type="entry name" value="SSB"/>
    <property type="match status" value="1"/>
</dbReference>
<accession>A0ABQ6CCF9</accession>